<accession>N9WFY4</accession>
<protein>
    <submittedName>
        <fullName evidence="1">Uncharacterized protein</fullName>
    </submittedName>
</protein>
<proteinExistence type="predicted"/>
<reference evidence="1 2" key="1">
    <citation type="submission" date="2013-01" db="EMBL/GenBank/DDBJ databases">
        <title>The Genome Sequence of Clostridium colicanis 209318.</title>
        <authorList>
            <consortium name="The Broad Institute Genome Sequencing Platform"/>
            <person name="Earl A."/>
            <person name="Ward D."/>
            <person name="Feldgarden M."/>
            <person name="Gevers D."/>
            <person name="Courvalin P."/>
            <person name="Lambert T."/>
            <person name="Walker B."/>
            <person name="Young S.K."/>
            <person name="Zeng Q."/>
            <person name="Gargeya S."/>
            <person name="Fitzgerald M."/>
            <person name="Haas B."/>
            <person name="Abouelleil A."/>
            <person name="Alvarado L."/>
            <person name="Arachchi H.M."/>
            <person name="Berlin A.M."/>
            <person name="Chapman S.B."/>
            <person name="Dewar J."/>
            <person name="Goldberg J."/>
            <person name="Griggs A."/>
            <person name="Gujja S."/>
            <person name="Hansen M."/>
            <person name="Howarth C."/>
            <person name="Imamovic A."/>
            <person name="Larimer J."/>
            <person name="McCowan C."/>
            <person name="Murphy C."/>
            <person name="Neiman D."/>
            <person name="Pearson M."/>
            <person name="Priest M."/>
            <person name="Roberts A."/>
            <person name="Saif S."/>
            <person name="Shea T."/>
            <person name="Sisk P."/>
            <person name="Sykes S."/>
            <person name="Wortman J."/>
            <person name="Nusbaum C."/>
            <person name="Birren B."/>
        </authorList>
    </citation>
    <scope>NUCLEOTIDE SEQUENCE [LARGE SCALE GENOMIC DNA]</scope>
    <source>
        <strain evidence="1 2">209318</strain>
    </source>
</reference>
<name>N9WFY4_9CLOT</name>
<dbReference type="Proteomes" id="UP000013097">
    <property type="component" value="Unassembled WGS sequence"/>
</dbReference>
<keyword evidence="2" id="KW-1185">Reference proteome</keyword>
<dbReference type="EMBL" id="AGYT01000008">
    <property type="protein sequence ID" value="ENZ02001.1"/>
    <property type="molecule type" value="Genomic_DNA"/>
</dbReference>
<dbReference type="HOGENOM" id="CLU_3166434_0_0_9"/>
<evidence type="ECO:0000313" key="2">
    <source>
        <dbReference type="Proteomes" id="UP000013097"/>
    </source>
</evidence>
<evidence type="ECO:0000313" key="1">
    <source>
        <dbReference type="EMBL" id="ENZ02001.1"/>
    </source>
</evidence>
<dbReference type="AlphaFoldDB" id="N9WFY4"/>
<comment type="caution">
    <text evidence="1">The sequence shown here is derived from an EMBL/GenBank/DDBJ whole genome shotgun (WGS) entry which is preliminary data.</text>
</comment>
<dbReference type="RefSeq" id="WP_002597737.1">
    <property type="nucleotide sequence ID" value="NZ_KB850956.1"/>
</dbReference>
<dbReference type="PATRIC" id="fig|999411.4.peg.1209"/>
<gene>
    <name evidence="1" type="ORF">HMPREF1092_01236</name>
</gene>
<organism evidence="1 2">
    <name type="scientific">Clostridium thermobutyricum</name>
    <dbReference type="NCBI Taxonomy" id="29372"/>
    <lineage>
        <taxon>Bacteria</taxon>
        <taxon>Bacillati</taxon>
        <taxon>Bacillota</taxon>
        <taxon>Clostridia</taxon>
        <taxon>Eubacteriales</taxon>
        <taxon>Clostridiaceae</taxon>
        <taxon>Clostridium</taxon>
    </lineage>
</organism>
<sequence length="47" mass="5599">MIKCKDKLNIDLNNLPEGFKLEKDRQRILNNPNFLELKSIEEGKNKR</sequence>